<feature type="domain" description="C3H1-type" evidence="7">
    <location>
        <begin position="280"/>
        <end position="307"/>
    </location>
</feature>
<feature type="zinc finger region" description="C3H1-type" evidence="5">
    <location>
        <begin position="280"/>
        <end position="307"/>
    </location>
</feature>
<evidence type="ECO:0000256" key="4">
    <source>
        <dbReference type="ARBA" id="ARBA00022833"/>
    </source>
</evidence>
<dbReference type="PROSITE" id="PS50828">
    <property type="entry name" value="SMR"/>
    <property type="match status" value="1"/>
</dbReference>
<feature type="compositionally biased region" description="Polar residues" evidence="6">
    <location>
        <begin position="117"/>
        <end position="127"/>
    </location>
</feature>
<dbReference type="Pfam" id="PF08590">
    <property type="entry name" value="DUF1771"/>
    <property type="match status" value="1"/>
</dbReference>
<dbReference type="InterPro" id="IPR045124">
    <property type="entry name" value="Su(sable)-like"/>
</dbReference>
<proteinExistence type="predicted"/>
<reference evidence="10" key="1">
    <citation type="journal article" date="2016" name="Genome Announc.">
        <title>Draft genome sequences of fungus Aspergillus calidoustus.</title>
        <authorList>
            <person name="Horn F."/>
            <person name="Linde J."/>
            <person name="Mattern D.J."/>
            <person name="Walther G."/>
            <person name="Guthke R."/>
            <person name="Scherlach K."/>
            <person name="Martin K."/>
            <person name="Brakhage A.A."/>
            <person name="Petzke L."/>
            <person name="Valiante V."/>
        </authorList>
    </citation>
    <scope>NUCLEOTIDE SEQUENCE [LARGE SCALE GENOMIC DNA]</scope>
    <source>
        <strain evidence="10">SF006504</strain>
    </source>
</reference>
<evidence type="ECO:0000256" key="5">
    <source>
        <dbReference type="PROSITE-ProRule" id="PRU00723"/>
    </source>
</evidence>
<dbReference type="AlphaFoldDB" id="A0A0U5GMB6"/>
<dbReference type="Proteomes" id="UP000054771">
    <property type="component" value="Unassembled WGS sequence"/>
</dbReference>
<evidence type="ECO:0000256" key="2">
    <source>
        <dbReference type="ARBA" id="ARBA00022737"/>
    </source>
</evidence>
<evidence type="ECO:0000313" key="9">
    <source>
        <dbReference type="EMBL" id="CEN59787.1"/>
    </source>
</evidence>
<feature type="domain" description="C3H1-type" evidence="7">
    <location>
        <begin position="310"/>
        <end position="332"/>
    </location>
</feature>
<gene>
    <name evidence="9" type="ORF">ASPCAL02231</name>
</gene>
<dbReference type="STRING" id="454130.A0A0U5GMB6"/>
<dbReference type="PANTHER" id="PTHR13119:SF12">
    <property type="entry name" value="PROTEIN SUPPRESSOR OF SABLE"/>
    <property type="match status" value="1"/>
</dbReference>
<evidence type="ECO:0000259" key="8">
    <source>
        <dbReference type="PROSITE" id="PS50828"/>
    </source>
</evidence>
<dbReference type="OMA" id="NNVDWLV"/>
<accession>A0A0U5GMB6</accession>
<organism evidence="9 10">
    <name type="scientific">Aspergillus calidoustus</name>
    <dbReference type="NCBI Taxonomy" id="454130"/>
    <lineage>
        <taxon>Eukaryota</taxon>
        <taxon>Fungi</taxon>
        <taxon>Dikarya</taxon>
        <taxon>Ascomycota</taxon>
        <taxon>Pezizomycotina</taxon>
        <taxon>Eurotiomycetes</taxon>
        <taxon>Eurotiomycetidae</taxon>
        <taxon>Eurotiales</taxon>
        <taxon>Aspergillaceae</taxon>
        <taxon>Aspergillus</taxon>
        <taxon>Aspergillus subgen. Nidulantes</taxon>
    </lineage>
</organism>
<dbReference type="Pfam" id="PF01713">
    <property type="entry name" value="Smr"/>
    <property type="match status" value="1"/>
</dbReference>
<dbReference type="SMART" id="SM00463">
    <property type="entry name" value="SMR"/>
    <property type="match status" value="1"/>
</dbReference>
<dbReference type="InterPro" id="IPR000571">
    <property type="entry name" value="Znf_CCCH"/>
</dbReference>
<keyword evidence="1 5" id="KW-0479">Metal-binding</keyword>
<feature type="zinc finger region" description="C3H1-type" evidence="5">
    <location>
        <begin position="310"/>
        <end position="332"/>
    </location>
</feature>
<dbReference type="EMBL" id="CDMC01000002">
    <property type="protein sequence ID" value="CEN59787.1"/>
    <property type="molecule type" value="Genomic_DNA"/>
</dbReference>
<protein>
    <submittedName>
        <fullName evidence="9">Putative CCCH zinc finger and SMR domain protein</fullName>
    </submittedName>
</protein>
<evidence type="ECO:0000259" key="7">
    <source>
        <dbReference type="PROSITE" id="PS50103"/>
    </source>
</evidence>
<keyword evidence="4 5" id="KW-0862">Zinc</keyword>
<dbReference type="InterPro" id="IPR036063">
    <property type="entry name" value="Smr_dom_sf"/>
</dbReference>
<dbReference type="FunFam" id="3.30.1370.110:FF:000002">
    <property type="entry name" value="CCCH zinc finger and SMR domain protein"/>
    <property type="match status" value="1"/>
</dbReference>
<dbReference type="PROSITE" id="PS50103">
    <property type="entry name" value="ZF_C3H1"/>
    <property type="match status" value="2"/>
</dbReference>
<feature type="region of interest" description="Disordered" evidence="6">
    <location>
        <begin position="394"/>
        <end position="513"/>
    </location>
</feature>
<dbReference type="Pfam" id="PF14608">
    <property type="entry name" value="zf-CCCH_2"/>
    <property type="match status" value="2"/>
</dbReference>
<sequence>MVSEELLEDCLQILQDKSLDEEDQVEKIEEFLGEKTSLSGTSLENAVLDILWRHRNRTLPDSSPPPPRHTVIRRSSPAPWQMARSSTPLSPHSNLGTSPGSTSWMQSSRSGFPRPPLSSTASPFTSPRPSPRLALAQPIPHSPNLNAYEFSDQSQLSDFYGDFGNDSNVDWLVADDANSTTSSVGTLSIQGGLSATAPEFVPDMSPHDILRTVLGDKRSNDEIETALEANGYDLGATIAALSQGVDLGASSTTPDGDTRVLVGKSMSMDPPKTTGTPVQNRSPVVCKYWLSTGQCLRADCRFSHDLTSHLCKYWVMGNCLAGDGCPFSHDPSALVANLSIDGNSSTNPAGIAFQVDNAPDAFPPLQSTGGSADQWVGQQGGKYPGYLFGHHPVGKNNSHFGGAKRNGSVTSLSRPHSRPGSRHQHRELNPSAPSVDDPDAFPTLAAVSSKNSGKKSHGKRNRENNSTRDNLPTSLADVVRMSPSPTPGKGKSSSKYNREGAKGRENSAAAQSIPAPQHIPWLETGSRTNQQYIKYRTEAIRHGTVRNKFLQSAAQAWNRNDARAAKALSLRGQAENEAMRKCHREAARQLYEERNKHLQNAGLDDAMEELYVDLHGLHPEEAIEYLEKILIKHAREGHRVIYAITGTGHHSKNGKDKIGKAVKAWLNEWKYIFREFSVPGERGGYVGGILGIDPTSYDKAMAKSLEESGDGKGDDDLGNQPILTMGKIQLLKRGDIGPQQ</sequence>
<dbReference type="GO" id="GO:0005634">
    <property type="term" value="C:nucleus"/>
    <property type="evidence" value="ECO:0007669"/>
    <property type="project" value="TreeGrafter"/>
</dbReference>
<dbReference type="GO" id="GO:0045892">
    <property type="term" value="P:negative regulation of DNA-templated transcription"/>
    <property type="evidence" value="ECO:0007669"/>
    <property type="project" value="InterPro"/>
</dbReference>
<feature type="compositionally biased region" description="Basic and acidic residues" evidence="6">
    <location>
        <begin position="496"/>
        <end position="505"/>
    </location>
</feature>
<dbReference type="GO" id="GO:0008270">
    <property type="term" value="F:zinc ion binding"/>
    <property type="evidence" value="ECO:0007669"/>
    <property type="project" value="UniProtKB-KW"/>
</dbReference>
<evidence type="ECO:0000313" key="10">
    <source>
        <dbReference type="Proteomes" id="UP000054771"/>
    </source>
</evidence>
<evidence type="ECO:0000256" key="6">
    <source>
        <dbReference type="SAM" id="MobiDB-lite"/>
    </source>
</evidence>
<dbReference type="InterPro" id="IPR002625">
    <property type="entry name" value="Smr_dom"/>
</dbReference>
<evidence type="ECO:0000256" key="1">
    <source>
        <dbReference type="ARBA" id="ARBA00022723"/>
    </source>
</evidence>
<feature type="domain" description="Smr" evidence="8">
    <location>
        <begin position="612"/>
        <end position="695"/>
    </location>
</feature>
<feature type="compositionally biased region" description="Basic residues" evidence="6">
    <location>
        <begin position="415"/>
        <end position="425"/>
    </location>
</feature>
<dbReference type="OrthoDB" id="3247158at2759"/>
<feature type="region of interest" description="Disordered" evidence="6">
    <location>
        <begin position="56"/>
        <end position="146"/>
    </location>
</feature>
<feature type="compositionally biased region" description="Polar residues" evidence="6">
    <location>
        <begin position="83"/>
        <end position="110"/>
    </location>
</feature>
<dbReference type="Gene3D" id="4.10.1000.10">
    <property type="entry name" value="Zinc finger, CCCH-type"/>
    <property type="match status" value="1"/>
</dbReference>
<dbReference type="Gene3D" id="3.30.1370.110">
    <property type="match status" value="1"/>
</dbReference>
<dbReference type="SMART" id="SM00356">
    <property type="entry name" value="ZnF_C3H1"/>
    <property type="match status" value="2"/>
</dbReference>
<evidence type="ECO:0000256" key="3">
    <source>
        <dbReference type="ARBA" id="ARBA00022771"/>
    </source>
</evidence>
<dbReference type="InterPro" id="IPR036855">
    <property type="entry name" value="Znf_CCCH_sf"/>
</dbReference>
<dbReference type="PANTHER" id="PTHR13119">
    <property type="entry name" value="ZINC FINGER CCCH DOMAIN-CONTAINING PROTEI"/>
    <property type="match status" value="1"/>
</dbReference>
<dbReference type="SUPFAM" id="SSF90229">
    <property type="entry name" value="CCCH zinc finger"/>
    <property type="match status" value="1"/>
</dbReference>
<dbReference type="SUPFAM" id="SSF160443">
    <property type="entry name" value="SMR domain-like"/>
    <property type="match status" value="1"/>
</dbReference>
<dbReference type="SMART" id="SM01162">
    <property type="entry name" value="DUF1771"/>
    <property type="match status" value="1"/>
</dbReference>
<keyword evidence="2" id="KW-0677">Repeat</keyword>
<dbReference type="GO" id="GO:0003723">
    <property type="term" value="F:RNA binding"/>
    <property type="evidence" value="ECO:0007669"/>
    <property type="project" value="InterPro"/>
</dbReference>
<keyword evidence="3 5" id="KW-0863">Zinc-finger</keyword>
<name>A0A0U5GMB6_ASPCI</name>
<keyword evidence="10" id="KW-1185">Reference proteome</keyword>
<dbReference type="InterPro" id="IPR013899">
    <property type="entry name" value="DUF1771"/>
</dbReference>